<sequence>MLLLSFALSEMSLNFKCLMDAEQQFYKAMKVLPAKREKGKKKSSPLNESQKSTIALKSEVAAFELFFCHLSDNSWQITSERLPNLRSKPIHLKRCLVHSF</sequence>
<name>A0AAV4UIF2_9ARAC</name>
<proteinExistence type="predicted"/>
<dbReference type="Proteomes" id="UP001054837">
    <property type="component" value="Unassembled WGS sequence"/>
</dbReference>
<reference evidence="1 2" key="1">
    <citation type="submission" date="2021-06" db="EMBL/GenBank/DDBJ databases">
        <title>Caerostris darwini draft genome.</title>
        <authorList>
            <person name="Kono N."/>
            <person name="Arakawa K."/>
        </authorList>
    </citation>
    <scope>NUCLEOTIDE SEQUENCE [LARGE SCALE GENOMIC DNA]</scope>
</reference>
<gene>
    <name evidence="1" type="ORF">CDAR_199751</name>
</gene>
<evidence type="ECO:0000313" key="1">
    <source>
        <dbReference type="EMBL" id="GIY57379.1"/>
    </source>
</evidence>
<dbReference type="EMBL" id="BPLQ01011329">
    <property type="protein sequence ID" value="GIY57379.1"/>
    <property type="molecule type" value="Genomic_DNA"/>
</dbReference>
<dbReference type="AlphaFoldDB" id="A0AAV4UIF2"/>
<accession>A0AAV4UIF2</accession>
<evidence type="ECO:0000313" key="2">
    <source>
        <dbReference type="Proteomes" id="UP001054837"/>
    </source>
</evidence>
<organism evidence="1 2">
    <name type="scientific">Caerostris darwini</name>
    <dbReference type="NCBI Taxonomy" id="1538125"/>
    <lineage>
        <taxon>Eukaryota</taxon>
        <taxon>Metazoa</taxon>
        <taxon>Ecdysozoa</taxon>
        <taxon>Arthropoda</taxon>
        <taxon>Chelicerata</taxon>
        <taxon>Arachnida</taxon>
        <taxon>Araneae</taxon>
        <taxon>Araneomorphae</taxon>
        <taxon>Entelegynae</taxon>
        <taxon>Araneoidea</taxon>
        <taxon>Araneidae</taxon>
        <taxon>Caerostris</taxon>
    </lineage>
</organism>
<keyword evidence="2" id="KW-1185">Reference proteome</keyword>
<protein>
    <submittedName>
        <fullName evidence="1">Uncharacterized protein</fullName>
    </submittedName>
</protein>
<comment type="caution">
    <text evidence="1">The sequence shown here is derived from an EMBL/GenBank/DDBJ whole genome shotgun (WGS) entry which is preliminary data.</text>
</comment>